<accession>A0AAV8YIM4</accession>
<dbReference type="Gene3D" id="3.40.30.10">
    <property type="entry name" value="Glutaredoxin"/>
    <property type="match status" value="1"/>
</dbReference>
<dbReference type="InterPro" id="IPR004911">
    <property type="entry name" value="Interferon-induced_GILT"/>
</dbReference>
<comment type="caution">
    <text evidence="4">The sequence shown here is derived from an EMBL/GenBank/DDBJ whole genome shotgun (WGS) entry which is preliminary data.</text>
</comment>
<evidence type="ECO:0000256" key="2">
    <source>
        <dbReference type="ARBA" id="ARBA00023180"/>
    </source>
</evidence>
<feature type="chain" id="PRO_5043518900" evidence="3">
    <location>
        <begin position="21"/>
        <end position="172"/>
    </location>
</feature>
<evidence type="ECO:0000313" key="5">
    <source>
        <dbReference type="Proteomes" id="UP001162162"/>
    </source>
</evidence>
<keyword evidence="5" id="KW-1185">Reference proteome</keyword>
<feature type="signal peptide" evidence="3">
    <location>
        <begin position="1"/>
        <end position="20"/>
    </location>
</feature>
<dbReference type="PANTHER" id="PTHR13234:SF68">
    <property type="entry name" value="GH19763P"/>
    <property type="match status" value="1"/>
</dbReference>
<gene>
    <name evidence="4" type="ORF">NQ318_006390</name>
</gene>
<protein>
    <submittedName>
        <fullName evidence="4">Uncharacterized protein</fullName>
    </submittedName>
</protein>
<comment type="similarity">
    <text evidence="1">Belongs to the GILT family.</text>
</comment>
<evidence type="ECO:0000313" key="4">
    <source>
        <dbReference type="EMBL" id="KAJ8951006.1"/>
    </source>
</evidence>
<dbReference type="PANTHER" id="PTHR13234">
    <property type="entry name" value="GAMMA-INTERFERON INDUCIBLE LYSOSOMAL THIOL REDUCTASE GILT"/>
    <property type="match status" value="1"/>
</dbReference>
<reference evidence="4" key="1">
    <citation type="journal article" date="2023" name="Insect Mol. Biol.">
        <title>Genome sequencing provides insights into the evolution of gene families encoding plant cell wall-degrading enzymes in longhorned beetles.</title>
        <authorList>
            <person name="Shin N.R."/>
            <person name="Okamura Y."/>
            <person name="Kirsch R."/>
            <person name="Pauchet Y."/>
        </authorList>
    </citation>
    <scope>NUCLEOTIDE SEQUENCE</scope>
    <source>
        <strain evidence="4">AMC_N1</strain>
    </source>
</reference>
<dbReference type="Pfam" id="PF03227">
    <property type="entry name" value="GILT"/>
    <property type="match status" value="1"/>
</dbReference>
<keyword evidence="3" id="KW-0732">Signal</keyword>
<dbReference type="AlphaFoldDB" id="A0AAV8YIM4"/>
<name>A0AAV8YIM4_9CUCU</name>
<dbReference type="EMBL" id="JAPWTK010000091">
    <property type="protein sequence ID" value="KAJ8951006.1"/>
    <property type="molecule type" value="Genomic_DNA"/>
</dbReference>
<sequence>MKGLFFAFFTTFMLFSKVRLEDKVKIDVLFESLCPDSRHFIKNQLYPNWKDIAPYVNLNLVPFGKSWSTEGGTKFICQHGPEECKGNKILSCALKLLPDQNLQVEYVNCFMRNYPKELGQVCALEIGLNFLEVMECYNSKKGTLAQLEAEQTTVKVLPKFVPTIIYNEVSYT</sequence>
<evidence type="ECO:0000256" key="1">
    <source>
        <dbReference type="ARBA" id="ARBA00005679"/>
    </source>
</evidence>
<evidence type="ECO:0000256" key="3">
    <source>
        <dbReference type="SAM" id="SignalP"/>
    </source>
</evidence>
<organism evidence="4 5">
    <name type="scientific">Aromia moschata</name>
    <dbReference type="NCBI Taxonomy" id="1265417"/>
    <lineage>
        <taxon>Eukaryota</taxon>
        <taxon>Metazoa</taxon>
        <taxon>Ecdysozoa</taxon>
        <taxon>Arthropoda</taxon>
        <taxon>Hexapoda</taxon>
        <taxon>Insecta</taxon>
        <taxon>Pterygota</taxon>
        <taxon>Neoptera</taxon>
        <taxon>Endopterygota</taxon>
        <taxon>Coleoptera</taxon>
        <taxon>Polyphaga</taxon>
        <taxon>Cucujiformia</taxon>
        <taxon>Chrysomeloidea</taxon>
        <taxon>Cerambycidae</taxon>
        <taxon>Cerambycinae</taxon>
        <taxon>Callichromatini</taxon>
        <taxon>Aromia</taxon>
    </lineage>
</organism>
<dbReference type="Proteomes" id="UP001162162">
    <property type="component" value="Unassembled WGS sequence"/>
</dbReference>
<proteinExistence type="inferred from homology"/>
<dbReference type="GO" id="GO:0016671">
    <property type="term" value="F:oxidoreductase activity, acting on a sulfur group of donors, disulfide as acceptor"/>
    <property type="evidence" value="ECO:0007669"/>
    <property type="project" value="InterPro"/>
</dbReference>
<keyword evidence="2" id="KW-0325">Glycoprotein</keyword>